<proteinExistence type="predicted"/>
<evidence type="ECO:0000313" key="4">
    <source>
        <dbReference type="Proteomes" id="UP000243629"/>
    </source>
</evidence>
<dbReference type="PROSITE" id="PS51257">
    <property type="entry name" value="PROKAR_LIPOPROTEIN"/>
    <property type="match status" value="1"/>
</dbReference>
<evidence type="ECO:0000313" key="3">
    <source>
        <dbReference type="EMBL" id="SFM48384.1"/>
    </source>
</evidence>
<dbReference type="Proteomes" id="UP000243629">
    <property type="component" value="Unassembled WGS sequence"/>
</dbReference>
<dbReference type="Gene3D" id="3.40.50.10610">
    <property type="entry name" value="ABC-type transport auxiliary lipoprotein component"/>
    <property type="match status" value="1"/>
</dbReference>
<sequence length="204" mass="22329">MRLKTLLAGLMVASLLLSGCTLLPQTQPASFYQMPPPSIEQRAGEALPLALRINTPQAGFAHSSPRLLVNPQGDQLSSYKGARWTEPLPAMVREHLRRAFVQSGALSSVSSDEHALHADVLLGSDLLSFQVVYRDQQPVAIVELEARLIEPAARRVLASRIFRAEQLPADPQVPAVVRAQAAALDQVTRELIDWSLLQLQGFEP</sequence>
<feature type="signal peptide" evidence="1">
    <location>
        <begin position="1"/>
        <end position="23"/>
    </location>
</feature>
<dbReference type="STRING" id="1720063.SAMN05216217_10651"/>
<dbReference type="InterPro" id="IPR005586">
    <property type="entry name" value="ABC_trans_aux"/>
</dbReference>
<feature type="chain" id="PRO_5017385557" evidence="1">
    <location>
        <begin position="24"/>
        <end position="204"/>
    </location>
</feature>
<reference evidence="4" key="1">
    <citation type="submission" date="2016-10" db="EMBL/GenBank/DDBJ databases">
        <authorList>
            <person name="Varghese N."/>
            <person name="Submissions S."/>
        </authorList>
    </citation>
    <scope>NUCLEOTIDE SEQUENCE [LARGE SCALE GENOMIC DNA]</scope>
    <source>
        <strain evidence="4">DSM 24213</strain>
    </source>
</reference>
<name>A0A1I4R7V9_9GAMM</name>
<keyword evidence="1" id="KW-0732">Signal</keyword>
<dbReference type="AlphaFoldDB" id="A0A1I4R7V9"/>
<protein>
    <submittedName>
        <fullName evidence="3">Cholesterol transport system auxiliary component</fullName>
    </submittedName>
</protein>
<feature type="domain" description="ABC-type transport auxiliary lipoprotein component" evidence="2">
    <location>
        <begin position="32"/>
        <end position="190"/>
    </location>
</feature>
<keyword evidence="4" id="KW-1185">Reference proteome</keyword>
<dbReference type="SUPFAM" id="SSF159594">
    <property type="entry name" value="XCC0632-like"/>
    <property type="match status" value="1"/>
</dbReference>
<gene>
    <name evidence="3" type="ORF">SAMN05216217_10651</name>
</gene>
<dbReference type="RefSeq" id="WP_093474876.1">
    <property type="nucleotide sequence ID" value="NZ_FOUI01000006.1"/>
</dbReference>
<dbReference type="OrthoDB" id="5795476at2"/>
<accession>A0A1I4R7V9</accession>
<organism evidence="3 4">
    <name type="scientific">Halopseudomonas yangmingensis</name>
    <dbReference type="NCBI Taxonomy" id="1720063"/>
    <lineage>
        <taxon>Bacteria</taxon>
        <taxon>Pseudomonadati</taxon>
        <taxon>Pseudomonadota</taxon>
        <taxon>Gammaproteobacteria</taxon>
        <taxon>Pseudomonadales</taxon>
        <taxon>Pseudomonadaceae</taxon>
        <taxon>Halopseudomonas</taxon>
    </lineage>
</organism>
<evidence type="ECO:0000256" key="1">
    <source>
        <dbReference type="SAM" id="SignalP"/>
    </source>
</evidence>
<dbReference type="Pfam" id="PF03886">
    <property type="entry name" value="ABC_trans_aux"/>
    <property type="match status" value="1"/>
</dbReference>
<evidence type="ECO:0000259" key="2">
    <source>
        <dbReference type="Pfam" id="PF03886"/>
    </source>
</evidence>
<dbReference type="EMBL" id="FOUI01000006">
    <property type="protein sequence ID" value="SFM48384.1"/>
    <property type="molecule type" value="Genomic_DNA"/>
</dbReference>